<dbReference type="Pfam" id="PF03795">
    <property type="entry name" value="YCII"/>
    <property type="match status" value="1"/>
</dbReference>
<dbReference type="InterPro" id="IPR011008">
    <property type="entry name" value="Dimeric_a/b-barrel"/>
</dbReference>
<dbReference type="STRING" id="479431.Namu_2893"/>
<dbReference type="eggNOG" id="COG2350">
    <property type="taxonomic scope" value="Bacteria"/>
</dbReference>
<dbReference type="OrthoDB" id="8968203at2"/>
<dbReference type="SUPFAM" id="SSF54909">
    <property type="entry name" value="Dimeric alpha+beta barrel"/>
    <property type="match status" value="1"/>
</dbReference>
<reference evidence="3 4" key="2">
    <citation type="journal article" date="2010" name="Stand. Genomic Sci.">
        <title>Complete genome sequence of Nakamurella multipartita type strain (Y-104).</title>
        <authorList>
            <person name="Tice H."/>
            <person name="Mayilraj S."/>
            <person name="Sims D."/>
            <person name="Lapidus A."/>
            <person name="Nolan M."/>
            <person name="Lucas S."/>
            <person name="Glavina Del Rio T."/>
            <person name="Copeland A."/>
            <person name="Cheng J.F."/>
            <person name="Meincke L."/>
            <person name="Bruce D."/>
            <person name="Goodwin L."/>
            <person name="Pitluck S."/>
            <person name="Ivanova N."/>
            <person name="Mavromatis K."/>
            <person name="Ovchinnikova G."/>
            <person name="Pati A."/>
            <person name="Chen A."/>
            <person name="Palaniappan K."/>
            <person name="Land M."/>
            <person name="Hauser L."/>
            <person name="Chang Y.J."/>
            <person name="Jeffries C.D."/>
            <person name="Detter J.C."/>
            <person name="Brettin T."/>
            <person name="Rohde M."/>
            <person name="Goker M."/>
            <person name="Bristow J."/>
            <person name="Eisen J.A."/>
            <person name="Markowitz V."/>
            <person name="Hugenholtz P."/>
            <person name="Kyrpides N.C."/>
            <person name="Klenk H.P."/>
            <person name="Chen F."/>
        </authorList>
    </citation>
    <scope>NUCLEOTIDE SEQUENCE [LARGE SCALE GENOMIC DNA]</scope>
    <source>
        <strain evidence="4">ATCC 700099 / DSM 44233 / CIP 104796 / JCM 9543 / NBRC 105858 / Y-104</strain>
    </source>
</reference>
<dbReference type="InParanoid" id="C8X9S5"/>
<dbReference type="KEGG" id="nml:Namu_2893"/>
<sequence>MSLHAVIYRYADDPARLDEHRPRHKDYLASLFEQGRIVISGPLTSGGPGALLILDADDADHVARLLDQDPFWSLGLIADRQIRGWAPFFGAAKLDSPTAG</sequence>
<evidence type="ECO:0000256" key="1">
    <source>
        <dbReference type="ARBA" id="ARBA00007689"/>
    </source>
</evidence>
<dbReference type="InterPro" id="IPR005545">
    <property type="entry name" value="YCII"/>
</dbReference>
<dbReference type="RefSeq" id="WP_015748108.1">
    <property type="nucleotide sequence ID" value="NC_013235.1"/>
</dbReference>
<accession>C8X9S5</accession>
<evidence type="ECO:0000313" key="3">
    <source>
        <dbReference type="EMBL" id="ACV79233.1"/>
    </source>
</evidence>
<gene>
    <name evidence="3" type="ordered locus">Namu_2893</name>
</gene>
<dbReference type="HOGENOM" id="CLU_110355_7_0_11"/>
<dbReference type="AlphaFoldDB" id="C8X9S5"/>
<name>C8X9S5_NAKMY</name>
<protein>
    <submittedName>
        <fullName evidence="3">YCII-related</fullName>
    </submittedName>
</protein>
<evidence type="ECO:0000259" key="2">
    <source>
        <dbReference type="Pfam" id="PF03795"/>
    </source>
</evidence>
<proteinExistence type="inferred from homology"/>
<evidence type="ECO:0000313" key="4">
    <source>
        <dbReference type="Proteomes" id="UP000002218"/>
    </source>
</evidence>
<dbReference type="Gene3D" id="3.30.70.1060">
    <property type="entry name" value="Dimeric alpha+beta barrel"/>
    <property type="match status" value="1"/>
</dbReference>
<reference evidence="4" key="1">
    <citation type="submission" date="2009-09" db="EMBL/GenBank/DDBJ databases">
        <title>The complete genome of Nakamurella multipartita DSM 44233.</title>
        <authorList>
            <consortium name="US DOE Joint Genome Institute (JGI-PGF)"/>
            <person name="Lucas S."/>
            <person name="Copeland A."/>
            <person name="Lapidus A."/>
            <person name="Glavina del Rio T."/>
            <person name="Dalin E."/>
            <person name="Tice H."/>
            <person name="Bruce D."/>
            <person name="Goodwin L."/>
            <person name="Pitluck S."/>
            <person name="Kyrpides N."/>
            <person name="Mavromatis K."/>
            <person name="Ivanova N."/>
            <person name="Ovchinnikova G."/>
            <person name="Sims D."/>
            <person name="Meincke L."/>
            <person name="Brettin T."/>
            <person name="Detter J.C."/>
            <person name="Han C."/>
            <person name="Larimer F."/>
            <person name="Land M."/>
            <person name="Hauser L."/>
            <person name="Markowitz V."/>
            <person name="Cheng J.-F."/>
            <person name="Hugenholtz P."/>
            <person name="Woyke T."/>
            <person name="Wu D."/>
            <person name="Klenk H.-P."/>
            <person name="Eisen J.A."/>
        </authorList>
    </citation>
    <scope>NUCLEOTIDE SEQUENCE [LARGE SCALE GENOMIC DNA]</scope>
    <source>
        <strain evidence="4">ATCC 700099 / DSM 44233 / CIP 104796 / JCM 9543 / NBRC 105858 / Y-104</strain>
    </source>
</reference>
<organism evidence="3 4">
    <name type="scientific">Nakamurella multipartita (strain ATCC 700099 / DSM 44233 / CIP 104796 / JCM 9543 / NBRC 105858 / Y-104)</name>
    <name type="common">Microsphaera multipartita</name>
    <dbReference type="NCBI Taxonomy" id="479431"/>
    <lineage>
        <taxon>Bacteria</taxon>
        <taxon>Bacillati</taxon>
        <taxon>Actinomycetota</taxon>
        <taxon>Actinomycetes</taxon>
        <taxon>Nakamurellales</taxon>
        <taxon>Nakamurellaceae</taxon>
        <taxon>Nakamurella</taxon>
    </lineage>
</organism>
<dbReference type="Proteomes" id="UP000002218">
    <property type="component" value="Chromosome"/>
</dbReference>
<dbReference type="EMBL" id="CP001737">
    <property type="protein sequence ID" value="ACV79233.1"/>
    <property type="molecule type" value="Genomic_DNA"/>
</dbReference>
<feature type="domain" description="YCII-related" evidence="2">
    <location>
        <begin position="7"/>
        <end position="85"/>
    </location>
</feature>
<comment type="similarity">
    <text evidence="1">Belongs to the YciI family.</text>
</comment>
<keyword evidence="4" id="KW-1185">Reference proteome</keyword>